<dbReference type="GO" id="GO:0004497">
    <property type="term" value="F:monooxygenase activity"/>
    <property type="evidence" value="ECO:0007669"/>
    <property type="project" value="InterPro"/>
</dbReference>
<protein>
    <submittedName>
        <fullName evidence="7">Cytochrome P450</fullName>
    </submittedName>
</protein>
<dbReference type="Gene3D" id="1.10.630.10">
    <property type="entry name" value="Cytochrome P450"/>
    <property type="match status" value="1"/>
</dbReference>
<dbReference type="GO" id="GO:0020037">
    <property type="term" value="F:heme binding"/>
    <property type="evidence" value="ECO:0007669"/>
    <property type="project" value="InterPro"/>
</dbReference>
<keyword evidence="3 6" id="KW-0479">Metal-binding</keyword>
<keyword evidence="5 6" id="KW-0408">Iron</keyword>
<reference evidence="7 9" key="1">
    <citation type="submission" date="2014-10" db="EMBL/GenBank/DDBJ databases">
        <title>Draft genome of phytase producing Bacillus ginsengihumi strain M2.11.</title>
        <authorList>
            <person name="Toymentseva A."/>
            <person name="Boulygina E.A."/>
            <person name="Kazakov S.V."/>
            <person name="Kayumov I."/>
            <person name="Suleimanova A.D."/>
            <person name="Mardanova A.M."/>
            <person name="Maria S.N."/>
            <person name="Sergey M.Y."/>
            <person name="Sharipova M.R."/>
        </authorList>
    </citation>
    <scope>NUCLEOTIDE SEQUENCE [LARGE SCALE GENOMIC DNA]</scope>
    <source>
        <strain evidence="7 9">M2.11</strain>
    </source>
</reference>
<evidence type="ECO:0000256" key="1">
    <source>
        <dbReference type="ARBA" id="ARBA00010617"/>
    </source>
</evidence>
<evidence type="ECO:0000313" key="7">
    <source>
        <dbReference type="EMBL" id="KHD85492.1"/>
    </source>
</evidence>
<name>A0A0A6XZF8_9BACI</name>
<reference evidence="8" key="2">
    <citation type="submission" date="2020-02" db="EMBL/GenBank/DDBJ databases">
        <authorList>
            <person name="Feng H."/>
        </authorList>
    </citation>
    <scope>NUCLEOTIDE SEQUENCE [LARGE SCALE GENOMIC DNA]</scope>
    <source>
        <strain evidence="8">Gsoil 114</strain>
    </source>
</reference>
<dbReference type="PRINTS" id="PR00463">
    <property type="entry name" value="EP450I"/>
</dbReference>
<sequence>MSANEDVPYDKTIDNTVTLLKEGYLFIPNRIRQYQSNLFETRLLGQKVICMSGKEAAELFYDSKRFQRHGALPKRIQKTLFGENAIQTMDGEAHHHRKQLFLSLMTEVNQKQLAELVTTEWTNSIRKWENDKEVILFDEAKDILCRVACQWAGVPLKDSEVKERANDFIAMVYAFGAVGPQHWKGRNARRQIEDWMKGIIEDVRDGKLSAKEGSVLYEMAFYDQEDHRHLDSHMAAVELINVIRPIVAIATFITFSALALHEHPSYKEKLQQGNSDDCHFFIQEVRRYYPFGPFLGAKVKNEFVWNQCEFKKGMLVILDVYGTNHDRQLWENPNEFNPERFKTWNNSLFDLIPQGGGEAATGHRCPGEGITIEVMKASLDFLVNKIEFDVPNQDLSYDLSEMPTLPKSGFMMNNIKRK</sequence>
<organism evidence="7 9">
    <name type="scientific">Heyndrickxia ginsengihumi</name>
    <dbReference type="NCBI Taxonomy" id="363870"/>
    <lineage>
        <taxon>Bacteria</taxon>
        <taxon>Bacillati</taxon>
        <taxon>Bacillota</taxon>
        <taxon>Bacilli</taxon>
        <taxon>Bacillales</taxon>
        <taxon>Bacillaceae</taxon>
        <taxon>Heyndrickxia</taxon>
    </lineage>
</organism>
<dbReference type="InterPro" id="IPR002401">
    <property type="entry name" value="Cyt_P450_E_grp-I"/>
</dbReference>
<dbReference type="InterPro" id="IPR001128">
    <property type="entry name" value="Cyt_P450"/>
</dbReference>
<feature type="binding site" description="axial binding residue" evidence="6">
    <location>
        <position position="365"/>
    </location>
    <ligand>
        <name>heme</name>
        <dbReference type="ChEBI" id="CHEBI:30413"/>
    </ligand>
    <ligandPart>
        <name>Fe</name>
        <dbReference type="ChEBI" id="CHEBI:18248"/>
    </ligandPart>
</feature>
<dbReference type="RefSeq" id="WP_025730947.1">
    <property type="nucleotide sequence ID" value="NZ_JAAIWK010000020.1"/>
</dbReference>
<dbReference type="CDD" id="cd11067">
    <property type="entry name" value="CYP152"/>
    <property type="match status" value="1"/>
</dbReference>
<keyword evidence="4" id="KW-0560">Oxidoreductase</keyword>
<dbReference type="SUPFAM" id="SSF48264">
    <property type="entry name" value="Cytochrome P450"/>
    <property type="match status" value="1"/>
</dbReference>
<keyword evidence="2 6" id="KW-0349">Heme</keyword>
<dbReference type="PANTHER" id="PTHR24302:SF15">
    <property type="entry name" value="FATTY-ACID PEROXYGENASE"/>
    <property type="match status" value="1"/>
</dbReference>
<evidence type="ECO:0000313" key="8">
    <source>
        <dbReference type="EMBL" id="NEY20744.1"/>
    </source>
</evidence>
<dbReference type="GO" id="GO:0005506">
    <property type="term" value="F:iron ion binding"/>
    <property type="evidence" value="ECO:0007669"/>
    <property type="project" value="InterPro"/>
</dbReference>
<comment type="cofactor">
    <cofactor evidence="6">
        <name>heme</name>
        <dbReference type="ChEBI" id="CHEBI:30413"/>
    </cofactor>
</comment>
<proteinExistence type="inferred from homology"/>
<evidence type="ECO:0000256" key="3">
    <source>
        <dbReference type="ARBA" id="ARBA00022723"/>
    </source>
</evidence>
<evidence type="ECO:0000256" key="6">
    <source>
        <dbReference type="PIRSR" id="PIRSR602401-1"/>
    </source>
</evidence>
<dbReference type="Proteomes" id="UP000030588">
    <property type="component" value="Unassembled WGS sequence"/>
</dbReference>
<dbReference type="GO" id="GO:0016705">
    <property type="term" value="F:oxidoreductase activity, acting on paired donors, with incorporation or reduction of molecular oxygen"/>
    <property type="evidence" value="ECO:0007669"/>
    <property type="project" value="InterPro"/>
</dbReference>
<evidence type="ECO:0000256" key="4">
    <source>
        <dbReference type="ARBA" id="ARBA00023002"/>
    </source>
</evidence>
<dbReference type="OrthoDB" id="9764248at2"/>
<dbReference type="Pfam" id="PF00067">
    <property type="entry name" value="p450"/>
    <property type="match status" value="1"/>
</dbReference>
<dbReference type="EMBL" id="JRUN01000022">
    <property type="protein sequence ID" value="KHD85492.1"/>
    <property type="molecule type" value="Genomic_DNA"/>
</dbReference>
<dbReference type="STRING" id="363870.NG54_08945"/>
<dbReference type="Proteomes" id="UP000476934">
    <property type="component" value="Unassembled WGS sequence"/>
</dbReference>
<dbReference type="EMBL" id="JAAIWK010000020">
    <property type="protein sequence ID" value="NEY20744.1"/>
    <property type="molecule type" value="Genomic_DNA"/>
</dbReference>
<comment type="caution">
    <text evidence="7">The sequence shown here is derived from an EMBL/GenBank/DDBJ whole genome shotgun (WGS) entry which is preliminary data.</text>
</comment>
<dbReference type="AlphaFoldDB" id="A0A0A6XZF8"/>
<accession>A0A0A6XZF8</accession>
<evidence type="ECO:0000313" key="9">
    <source>
        <dbReference type="Proteomes" id="UP000030588"/>
    </source>
</evidence>
<dbReference type="PANTHER" id="PTHR24302">
    <property type="entry name" value="CYTOCHROME P450 FAMILY 3"/>
    <property type="match status" value="1"/>
</dbReference>
<gene>
    <name evidence="8" type="ORF">G4D61_12320</name>
    <name evidence="7" type="ORF">NG54_08945</name>
</gene>
<dbReference type="InterPro" id="IPR050705">
    <property type="entry name" value="Cytochrome_P450_3A"/>
</dbReference>
<evidence type="ECO:0000256" key="2">
    <source>
        <dbReference type="ARBA" id="ARBA00022617"/>
    </source>
</evidence>
<keyword evidence="10" id="KW-1185">Reference proteome</keyword>
<comment type="similarity">
    <text evidence="1">Belongs to the cytochrome P450 family.</text>
</comment>
<evidence type="ECO:0000313" key="10">
    <source>
        <dbReference type="Proteomes" id="UP000476934"/>
    </source>
</evidence>
<dbReference type="InterPro" id="IPR036396">
    <property type="entry name" value="Cyt_P450_sf"/>
</dbReference>
<evidence type="ECO:0000256" key="5">
    <source>
        <dbReference type="ARBA" id="ARBA00023004"/>
    </source>
</evidence>
<reference evidence="8 10" key="3">
    <citation type="submission" date="2020-03" db="EMBL/GenBank/DDBJ databases">
        <title>Bacillus aquiflavi sp. nov., isolated from yellow water of strong flavor Chinese baijiu in Yibin region of China.</title>
        <authorList>
            <person name="Xie J."/>
        </authorList>
    </citation>
    <scope>NUCLEOTIDE SEQUENCE [LARGE SCALE GENOMIC DNA]</scope>
    <source>
        <strain evidence="8 10">Gsoil 114</strain>
    </source>
</reference>